<keyword evidence="1" id="KW-0695">RNA-directed DNA polymerase</keyword>
<evidence type="ECO:0000313" key="1">
    <source>
        <dbReference type="EMBL" id="GEZ93708.1"/>
    </source>
</evidence>
<organism evidence="1">
    <name type="scientific">Tanacetum cinerariifolium</name>
    <name type="common">Dalmatian daisy</name>
    <name type="synonym">Chrysanthemum cinerariifolium</name>
    <dbReference type="NCBI Taxonomy" id="118510"/>
    <lineage>
        <taxon>Eukaryota</taxon>
        <taxon>Viridiplantae</taxon>
        <taxon>Streptophyta</taxon>
        <taxon>Embryophyta</taxon>
        <taxon>Tracheophyta</taxon>
        <taxon>Spermatophyta</taxon>
        <taxon>Magnoliopsida</taxon>
        <taxon>eudicotyledons</taxon>
        <taxon>Gunneridae</taxon>
        <taxon>Pentapetalae</taxon>
        <taxon>asterids</taxon>
        <taxon>campanulids</taxon>
        <taxon>Asterales</taxon>
        <taxon>Asteraceae</taxon>
        <taxon>Asteroideae</taxon>
        <taxon>Anthemideae</taxon>
        <taxon>Anthemidinae</taxon>
        <taxon>Tanacetum</taxon>
    </lineage>
</organism>
<protein>
    <submittedName>
        <fullName evidence="1">Putative reverse transcriptase, RNA-dependent DNA polymerase, Gag-polypeptide of LTR copia-type</fullName>
    </submittedName>
</protein>
<dbReference type="EMBL" id="BKCJ010344600">
    <property type="protein sequence ID" value="GEZ93708.1"/>
    <property type="molecule type" value="Genomic_DNA"/>
</dbReference>
<gene>
    <name evidence="1" type="ORF">Tci_565681</name>
</gene>
<keyword evidence="1" id="KW-0808">Transferase</keyword>
<comment type="caution">
    <text evidence="1">The sequence shown here is derived from an EMBL/GenBank/DDBJ whole genome shotgun (WGS) entry which is preliminary data.</text>
</comment>
<name>A0A699IXB4_TANCI</name>
<reference evidence="1" key="1">
    <citation type="journal article" date="2019" name="Sci. Rep.">
        <title>Draft genome of Tanacetum cinerariifolium, the natural source of mosquito coil.</title>
        <authorList>
            <person name="Yamashiro T."/>
            <person name="Shiraishi A."/>
            <person name="Satake H."/>
            <person name="Nakayama K."/>
        </authorList>
    </citation>
    <scope>NUCLEOTIDE SEQUENCE</scope>
</reference>
<dbReference type="AlphaFoldDB" id="A0A699IXB4"/>
<keyword evidence="1" id="KW-0548">Nucleotidyltransferase</keyword>
<dbReference type="GO" id="GO:0003964">
    <property type="term" value="F:RNA-directed DNA polymerase activity"/>
    <property type="evidence" value="ECO:0007669"/>
    <property type="project" value="UniProtKB-KW"/>
</dbReference>
<proteinExistence type="predicted"/>
<accession>A0A699IXB4</accession>
<sequence length="208" mass="23987">MRLDDVYQLITSSLLTRDAIPRDPIPNVKSAFSVIFKEESHRGSSSSSSENKAQAFVFAAKIHNNWRIPLYFWRECVLTAIYVINRLPYSLLKEDDASDGSDIDSTLLGDFPSAVNREMVTTSYDDITMEQNSTFEENFKITNVNTDQPNLRKSSTMNKEMEALYRIETWDITNLALGRKPIGCKWIYKSKYKSIREIERFKASEMPD</sequence>